<gene>
    <name evidence="2" type="ORF">NC998_21590</name>
</gene>
<feature type="region of interest" description="Disordered" evidence="1">
    <location>
        <begin position="49"/>
        <end position="70"/>
    </location>
</feature>
<keyword evidence="3" id="KW-1185">Reference proteome</keyword>
<accession>A0ABV0JD32</accession>
<evidence type="ECO:0000313" key="3">
    <source>
        <dbReference type="Proteomes" id="UP001464891"/>
    </source>
</evidence>
<reference evidence="2 3" key="1">
    <citation type="submission" date="2022-04" db="EMBL/GenBank/DDBJ databases">
        <title>Positive selection, recombination, and allopatry shape intraspecific diversity of widespread and dominant cyanobacteria.</title>
        <authorList>
            <person name="Wei J."/>
            <person name="Shu W."/>
            <person name="Hu C."/>
        </authorList>
    </citation>
    <scope>NUCLEOTIDE SEQUENCE [LARGE SCALE GENOMIC DNA]</scope>
    <source>
        <strain evidence="2 3">GB2-A4</strain>
    </source>
</reference>
<dbReference type="Proteomes" id="UP001464891">
    <property type="component" value="Unassembled WGS sequence"/>
</dbReference>
<dbReference type="RefSeq" id="WP_190440893.1">
    <property type="nucleotide sequence ID" value="NZ_JAMPKM010000016.1"/>
</dbReference>
<protein>
    <submittedName>
        <fullName evidence="2">Uncharacterized protein</fullName>
    </submittedName>
</protein>
<name>A0ABV0JD32_9CYAN</name>
<organism evidence="2 3">
    <name type="scientific">Trichocoleus desertorum GB2-A4</name>
    <dbReference type="NCBI Taxonomy" id="2933944"/>
    <lineage>
        <taxon>Bacteria</taxon>
        <taxon>Bacillati</taxon>
        <taxon>Cyanobacteriota</taxon>
        <taxon>Cyanophyceae</taxon>
        <taxon>Leptolyngbyales</taxon>
        <taxon>Trichocoleusaceae</taxon>
        <taxon>Trichocoleus</taxon>
    </lineage>
</organism>
<evidence type="ECO:0000256" key="1">
    <source>
        <dbReference type="SAM" id="MobiDB-lite"/>
    </source>
</evidence>
<dbReference type="EMBL" id="JAMPKM010000016">
    <property type="protein sequence ID" value="MEP0819697.1"/>
    <property type="molecule type" value="Genomic_DNA"/>
</dbReference>
<evidence type="ECO:0000313" key="2">
    <source>
        <dbReference type="EMBL" id="MEP0819697.1"/>
    </source>
</evidence>
<comment type="caution">
    <text evidence="2">The sequence shown here is derived from an EMBL/GenBank/DDBJ whole genome shotgun (WGS) entry which is preliminary data.</text>
</comment>
<sequence length="70" mass="7773">MLPVTQIEQGYSGDRRLAPSVIQLFLKRWARAGFISIWRSLGSFLSSEHHDESNGLVPGGLGRWQFGNSG</sequence>
<proteinExistence type="predicted"/>